<gene>
    <name evidence="2" type="ORF">PGAL8A_00160400</name>
</gene>
<dbReference type="Gene3D" id="1.20.5.2950">
    <property type="match status" value="1"/>
</dbReference>
<name>A0A1J1GRI1_PLAGA</name>
<accession>A0A1J1GRI1</accession>
<dbReference type="OMA" id="TRIRHNK"/>
<evidence type="ECO:0000313" key="3">
    <source>
        <dbReference type="Proteomes" id="UP000220797"/>
    </source>
</evidence>
<proteinExistence type="predicted"/>
<reference evidence="2" key="1">
    <citation type="submission" date="2015-04" db="EMBL/GenBank/DDBJ databases">
        <authorList>
            <consortium name="Pathogen Informatics"/>
        </authorList>
    </citation>
    <scope>NUCLEOTIDE SEQUENCE [LARGE SCALE GENOMIC DNA]</scope>
    <source>
        <strain evidence="2">8A</strain>
    </source>
</reference>
<dbReference type="Proteomes" id="UP000220797">
    <property type="component" value="Unassembled WGS sequence"/>
</dbReference>
<protein>
    <submittedName>
        <fullName evidence="2">Uncharacterized protein</fullName>
    </submittedName>
</protein>
<feature type="coiled-coil region" evidence="1">
    <location>
        <begin position="464"/>
        <end position="524"/>
    </location>
</feature>
<sequence length="630" mass="75078">MNVDNKIYSNTNYIYNKNLHIKDIIPYRKRKEKNNITLLNNYHDYKRKDSIYNYVLFYLNKNVIKNSNELKLNKLNDNKISSKIKKNIYQKSNKMRDNERYDMSIIKSVPLKKNYISNSFSIDNNFDNNLSFRNNCTNCKINDYCNHNNNYNTYLNNIVYNLTIKKKFTKNKKTPILCDLNNSECFNSNVNKVIQINKRNYINKIDNIKHNSDFKSINHFTISANSIANNVNNNVNNNVKNLYYQIYNRYDIKAQNKNYKRNLTILNKNGHITNSTYSSKNKYFNSSSIFKRNVSPINNICNYENRKVLDYSIFNKNKLKFPYSNQNYNKMNSFNNLRKNSEKNQAPCYDCSSNKFTKINTTNNKKSTISCLNTINKNNNIEIIESLSDNEKYFKAKKKKKKNNLCSFIFSKECPYEGCKIGKKKILYSNEFCINSNSKLIKKNKESCEFKNSSYFIELLLNGEKEAKNIIDKAYQNKKKLRKLMYEQIEEEIENFKQIENLKYEESYKKLEEETRSCEQLMENELHIINIKMQTISTNIIEASNYIIEKIINVDFSLNYDSLKYYLPMKEILPIHLAIEQQESQQNFKKKDTLIIDEQGNSSILHYNQYKNEHTIRKFGSFWTRIRHNK</sequence>
<dbReference type="OrthoDB" id="372962at2759"/>
<evidence type="ECO:0000313" key="2">
    <source>
        <dbReference type="EMBL" id="CRG93896.1"/>
    </source>
</evidence>
<comment type="caution">
    <text evidence="2">The sequence shown here is derived from an EMBL/GenBank/DDBJ whole genome shotgun (WGS) entry which is preliminary data.</text>
</comment>
<dbReference type="VEuPathDB" id="PlasmoDB:PGAL8A_00160400"/>
<keyword evidence="1" id="KW-0175">Coiled coil</keyword>
<dbReference type="GeneID" id="39730129"/>
<evidence type="ECO:0000256" key="1">
    <source>
        <dbReference type="SAM" id="Coils"/>
    </source>
</evidence>
<keyword evidence="3" id="KW-1185">Reference proteome</keyword>
<dbReference type="AlphaFoldDB" id="A0A1J1GRI1"/>
<dbReference type="RefSeq" id="XP_028526717.1">
    <property type="nucleotide sequence ID" value="XM_028675158.1"/>
</dbReference>
<organism evidence="2 3">
    <name type="scientific">Plasmodium gallinaceum</name>
    <dbReference type="NCBI Taxonomy" id="5849"/>
    <lineage>
        <taxon>Eukaryota</taxon>
        <taxon>Sar</taxon>
        <taxon>Alveolata</taxon>
        <taxon>Apicomplexa</taxon>
        <taxon>Aconoidasida</taxon>
        <taxon>Haemosporida</taxon>
        <taxon>Plasmodiidae</taxon>
        <taxon>Plasmodium</taxon>
        <taxon>Plasmodium (Haemamoeba)</taxon>
    </lineage>
</organism>
<dbReference type="EMBL" id="CVMV01000019">
    <property type="protein sequence ID" value="CRG93896.1"/>
    <property type="molecule type" value="Genomic_DNA"/>
</dbReference>